<name>A0A1I2Y1C5_9SPHI</name>
<organism evidence="1 2">
    <name type="scientific">Pedobacter insulae</name>
    <dbReference type="NCBI Taxonomy" id="414048"/>
    <lineage>
        <taxon>Bacteria</taxon>
        <taxon>Pseudomonadati</taxon>
        <taxon>Bacteroidota</taxon>
        <taxon>Sphingobacteriia</taxon>
        <taxon>Sphingobacteriales</taxon>
        <taxon>Sphingobacteriaceae</taxon>
        <taxon>Pedobacter</taxon>
    </lineage>
</organism>
<reference evidence="1 2" key="1">
    <citation type="submission" date="2016-10" db="EMBL/GenBank/DDBJ databases">
        <authorList>
            <person name="de Groot N.N."/>
        </authorList>
    </citation>
    <scope>NUCLEOTIDE SEQUENCE [LARGE SCALE GENOMIC DNA]</scope>
    <source>
        <strain evidence="1 2">DSM 18684</strain>
    </source>
</reference>
<sequence>MAQNRVNPFGNIIETSARGTWLGNRGQLHGNGKTILRPFKHQAWIICLLQFKDRQRQIMAPNLWTELFFLDEATALAAGHRPCFECRRADANRFKQAWLSGNPHYGYDRKTTIGKIDAILQRERIDVHQQKVTHTALISTLPNGTFVAIAQKAYLLVDEQIFQWTPSGYLNGKETLNITSVAVLTPQSVVNALRAGYLPQMSHKQSDI</sequence>
<evidence type="ECO:0000313" key="1">
    <source>
        <dbReference type="EMBL" id="SFH19550.1"/>
    </source>
</evidence>
<protein>
    <submittedName>
        <fullName evidence="1">Uncharacterized protein</fullName>
    </submittedName>
</protein>
<proteinExistence type="predicted"/>
<dbReference type="EMBL" id="FOPP01000006">
    <property type="protein sequence ID" value="SFH19550.1"/>
    <property type="molecule type" value="Genomic_DNA"/>
</dbReference>
<dbReference type="RefSeq" id="WP_090994262.1">
    <property type="nucleotide sequence ID" value="NZ_FOPP01000006.1"/>
</dbReference>
<dbReference type="STRING" id="414048.SAMN04489864_106171"/>
<evidence type="ECO:0000313" key="2">
    <source>
        <dbReference type="Proteomes" id="UP000199666"/>
    </source>
</evidence>
<accession>A0A1I2Y1C5</accession>
<gene>
    <name evidence="1" type="ORF">SAMN04489864_106171</name>
</gene>
<dbReference type="OrthoDB" id="9783680at2"/>
<dbReference type="AlphaFoldDB" id="A0A1I2Y1C5"/>
<dbReference type="Proteomes" id="UP000199666">
    <property type="component" value="Unassembled WGS sequence"/>
</dbReference>
<keyword evidence="2" id="KW-1185">Reference proteome</keyword>